<dbReference type="STRING" id="388950.GCA_001611675_01539"/>
<dbReference type="OrthoDB" id="853785at2"/>
<accession>A0A1I7I8J2</accession>
<evidence type="ECO:0008006" key="5">
    <source>
        <dbReference type="Google" id="ProtNLM"/>
    </source>
</evidence>
<sequence>MKKAFSLALAFAAFALVSLEAKAQTVPSTQLPPSELRQELQRGKQEIKKEELPEGVKQALQHDVLKEWQVSGVYKVVPVAPVAADIAPVYEVYFTNAAQQHTVARFDETGEALAGDE</sequence>
<organism evidence="3 4">
    <name type="scientific">Pontibacter akesuensis</name>
    <dbReference type="NCBI Taxonomy" id="388950"/>
    <lineage>
        <taxon>Bacteria</taxon>
        <taxon>Pseudomonadati</taxon>
        <taxon>Bacteroidota</taxon>
        <taxon>Cytophagia</taxon>
        <taxon>Cytophagales</taxon>
        <taxon>Hymenobacteraceae</taxon>
        <taxon>Pontibacter</taxon>
    </lineage>
</organism>
<dbReference type="EMBL" id="FPCA01000002">
    <property type="protein sequence ID" value="SFU69174.1"/>
    <property type="molecule type" value="Genomic_DNA"/>
</dbReference>
<gene>
    <name evidence="3" type="ORF">SAMN04487941_2003</name>
</gene>
<reference evidence="4" key="1">
    <citation type="submission" date="2016-10" db="EMBL/GenBank/DDBJ databases">
        <authorList>
            <person name="Varghese N."/>
        </authorList>
    </citation>
    <scope>NUCLEOTIDE SEQUENCE [LARGE SCALE GENOMIC DNA]</scope>
    <source>
        <strain evidence="4">DSM 18820</strain>
    </source>
</reference>
<evidence type="ECO:0000256" key="2">
    <source>
        <dbReference type="SAM" id="SignalP"/>
    </source>
</evidence>
<feature type="signal peptide" evidence="2">
    <location>
        <begin position="1"/>
        <end position="23"/>
    </location>
</feature>
<feature type="compositionally biased region" description="Basic and acidic residues" evidence="1">
    <location>
        <begin position="36"/>
        <end position="52"/>
    </location>
</feature>
<keyword evidence="4" id="KW-1185">Reference proteome</keyword>
<protein>
    <recommendedName>
        <fullName evidence="5">Peptidase propeptide and YPEB domain-containing protein</fullName>
    </recommendedName>
</protein>
<dbReference type="RefSeq" id="WP_068837600.1">
    <property type="nucleotide sequence ID" value="NZ_BMXC01000002.1"/>
</dbReference>
<dbReference type="AlphaFoldDB" id="A0A1I7I8J2"/>
<evidence type="ECO:0000313" key="4">
    <source>
        <dbReference type="Proteomes" id="UP000182491"/>
    </source>
</evidence>
<evidence type="ECO:0000256" key="1">
    <source>
        <dbReference type="SAM" id="MobiDB-lite"/>
    </source>
</evidence>
<feature type="chain" id="PRO_5010173256" description="Peptidase propeptide and YPEB domain-containing protein" evidence="2">
    <location>
        <begin position="24"/>
        <end position="117"/>
    </location>
</feature>
<proteinExistence type="predicted"/>
<evidence type="ECO:0000313" key="3">
    <source>
        <dbReference type="EMBL" id="SFU69174.1"/>
    </source>
</evidence>
<dbReference type="Proteomes" id="UP000182491">
    <property type="component" value="Unassembled WGS sequence"/>
</dbReference>
<name>A0A1I7I8J2_9BACT</name>
<keyword evidence="2" id="KW-0732">Signal</keyword>
<feature type="region of interest" description="Disordered" evidence="1">
    <location>
        <begin position="28"/>
        <end position="52"/>
    </location>
</feature>